<accession>A0A8S5UJJ0</accession>
<reference evidence="1" key="1">
    <citation type="journal article" date="2021" name="Proc. Natl. Acad. Sci. U.S.A.">
        <title>A Catalog of Tens of Thousands of Viruses from Human Metagenomes Reveals Hidden Associations with Chronic Diseases.</title>
        <authorList>
            <person name="Tisza M.J."/>
            <person name="Buck C.B."/>
        </authorList>
    </citation>
    <scope>NUCLEOTIDE SEQUENCE</scope>
    <source>
        <strain evidence="1">CtTDf8</strain>
    </source>
</reference>
<evidence type="ECO:0008006" key="2">
    <source>
        <dbReference type="Google" id="ProtNLM"/>
    </source>
</evidence>
<protein>
    <recommendedName>
        <fullName evidence="2">Phage protein</fullName>
    </recommendedName>
</protein>
<name>A0A8S5UJJ0_9CAUD</name>
<sequence length="132" mass="14981">MIDFENEFVDAVAKAVTAEFPKAEVVSEYVPKPSSFPHVYIRETDNSTDTRSLPLAGKETMARIVYTVDVHSNVKRGRKTQCKAAMAVVDDVMQSYGFSRTFCNPFPNENDASIYRMVARYTKLQPDYIIKI</sequence>
<organism evidence="1">
    <name type="scientific">Siphoviridae sp. ctTDf8</name>
    <dbReference type="NCBI Taxonomy" id="2825517"/>
    <lineage>
        <taxon>Viruses</taxon>
        <taxon>Duplodnaviria</taxon>
        <taxon>Heunggongvirae</taxon>
        <taxon>Uroviricota</taxon>
        <taxon>Caudoviricetes</taxon>
    </lineage>
</organism>
<dbReference type="EMBL" id="BK016093">
    <property type="protein sequence ID" value="DAF94534.1"/>
    <property type="molecule type" value="Genomic_DNA"/>
</dbReference>
<proteinExistence type="predicted"/>
<evidence type="ECO:0000313" key="1">
    <source>
        <dbReference type="EMBL" id="DAF94534.1"/>
    </source>
</evidence>